<gene>
    <name evidence="1" type="ORF">HCBG_08923</name>
</gene>
<dbReference type="RefSeq" id="XP_045283294.1">
    <property type="nucleotide sequence ID" value="XM_045435972.1"/>
</dbReference>
<accession>C0P0J3</accession>
<dbReference type="GeneID" id="69041939"/>
<reference evidence="1" key="1">
    <citation type="submission" date="2009-02" db="EMBL/GenBank/DDBJ databases">
        <title>The Genome Sequence of Ajellomyces capsulatus strain G186AR.</title>
        <authorList>
            <consortium name="The Broad Institute Genome Sequencing Platform"/>
            <person name="Champion M."/>
            <person name="Cuomo C."/>
            <person name="Ma L.-J."/>
            <person name="Henn M.R."/>
            <person name="Sil A."/>
            <person name="Goldman B."/>
            <person name="Young S.K."/>
            <person name="Kodira C.D."/>
            <person name="Zeng Q."/>
            <person name="Koehrsen M."/>
            <person name="Alvarado L."/>
            <person name="Berlin A."/>
            <person name="Borenstein D."/>
            <person name="Chen Z."/>
            <person name="Engels R."/>
            <person name="Freedman E."/>
            <person name="Gellesch M."/>
            <person name="Goldberg J."/>
            <person name="Griggs A."/>
            <person name="Gujja S."/>
            <person name="Heiman D."/>
            <person name="Hepburn T."/>
            <person name="Howarth C."/>
            <person name="Jen D."/>
            <person name="Larson L."/>
            <person name="Lewis B."/>
            <person name="Mehta T."/>
            <person name="Park D."/>
            <person name="Pearson M."/>
            <person name="Roberts A."/>
            <person name="Saif S."/>
            <person name="Shea T."/>
            <person name="Shenoy N."/>
            <person name="Sisk P."/>
            <person name="Stolte C."/>
            <person name="Sykes S."/>
            <person name="Walk T."/>
            <person name="White J."/>
            <person name="Yandava C."/>
            <person name="Klein B."/>
            <person name="McEwen J.G."/>
            <person name="Puccia R."/>
            <person name="Goldman G.H."/>
            <person name="Felipe M.S."/>
            <person name="Nino-Vega G."/>
            <person name="San-Blas G."/>
            <person name="Taylor J."/>
            <person name="Mendoza L."/>
            <person name="Galagan J."/>
            <person name="Nusbaum C."/>
            <person name="Birren B."/>
        </authorList>
    </citation>
    <scope>NUCLEOTIDE SEQUENCE</scope>
    <source>
        <strain evidence="1">G186AR</strain>
    </source>
</reference>
<proteinExistence type="predicted"/>
<evidence type="ECO:0000313" key="2">
    <source>
        <dbReference type="Proteomes" id="UP000001631"/>
    </source>
</evidence>
<sequence length="286" mass="32494">MSVTSVKVQTTGSGCGLRGTMYHSNEINCYGCNSTHTGGNKMGWNRKRRTNYLSDATRPPALIVQMVKFRQFVNGVSSSSCWSCPWAGQPALAAQWQGSTAMSNSTSFSSIRKCIYYFLYPFLRDGHLRCIRYHLPVCPVEIYYRIKKLTAFPPPKYHDRMIRPSQLINLVLLYPIERVCALELAETAEDELPPLNQLQKNIVRRGITGLQLCQNDNPLVSSMAGVRNDERDASNDLNFQNRKKSPKTFEKLAGTETLNIKGDTRHQTCWKSFYEDDIAVYNDARD</sequence>
<organism evidence="1 2">
    <name type="scientific">Ajellomyces capsulatus (strain G186AR / H82 / ATCC MYA-2454 / RMSCC 2432)</name>
    <name type="common">Darling's disease fungus</name>
    <name type="synonym">Histoplasma capsulatum</name>
    <dbReference type="NCBI Taxonomy" id="447093"/>
    <lineage>
        <taxon>Eukaryota</taxon>
        <taxon>Fungi</taxon>
        <taxon>Dikarya</taxon>
        <taxon>Ascomycota</taxon>
        <taxon>Pezizomycotina</taxon>
        <taxon>Eurotiomycetes</taxon>
        <taxon>Eurotiomycetidae</taxon>
        <taxon>Onygenales</taxon>
        <taxon>Ajellomycetaceae</taxon>
        <taxon>Histoplasma</taxon>
    </lineage>
</organism>
<name>C0P0J3_AJECG</name>
<dbReference type="InParanoid" id="C0P0J3"/>
<dbReference type="HOGENOM" id="CLU_973084_0_0_1"/>
<dbReference type="AlphaFoldDB" id="C0P0J3"/>
<dbReference type="EMBL" id="GG663381">
    <property type="protein sequence ID" value="EEH02813.1"/>
    <property type="molecule type" value="Genomic_DNA"/>
</dbReference>
<evidence type="ECO:0000313" key="1">
    <source>
        <dbReference type="EMBL" id="EEH02813.1"/>
    </source>
</evidence>
<protein>
    <submittedName>
        <fullName evidence="1">Uncharacterized protein</fullName>
    </submittedName>
</protein>
<keyword evidence="2" id="KW-1185">Reference proteome</keyword>
<dbReference type="VEuPathDB" id="FungiDB:I7I50_05338"/>
<dbReference type="Proteomes" id="UP000001631">
    <property type="component" value="Unassembled WGS sequence"/>
</dbReference>